<evidence type="ECO:0000313" key="3">
    <source>
        <dbReference type="Proteomes" id="UP000324897"/>
    </source>
</evidence>
<proteinExistence type="predicted"/>
<name>A0A5J9U6Q0_9POAL</name>
<reference evidence="2 3" key="1">
    <citation type="journal article" date="2019" name="Sci. Rep.">
        <title>A high-quality genome of Eragrostis curvula grass provides insights into Poaceae evolution and supports new strategies to enhance forage quality.</title>
        <authorList>
            <person name="Carballo J."/>
            <person name="Santos B.A.C.M."/>
            <person name="Zappacosta D."/>
            <person name="Garbus I."/>
            <person name="Selva J.P."/>
            <person name="Gallo C.A."/>
            <person name="Diaz A."/>
            <person name="Albertini E."/>
            <person name="Caccamo M."/>
            <person name="Echenique V."/>
        </authorList>
    </citation>
    <scope>NUCLEOTIDE SEQUENCE [LARGE SCALE GENOMIC DNA]</scope>
    <source>
        <strain evidence="3">cv. Victoria</strain>
        <tissue evidence="2">Leaf</tissue>
    </source>
</reference>
<dbReference type="EMBL" id="RWGY01000029">
    <property type="protein sequence ID" value="TVU19157.1"/>
    <property type="molecule type" value="Genomic_DNA"/>
</dbReference>
<dbReference type="Gramene" id="TVU19157">
    <property type="protein sequence ID" value="TVU19157"/>
    <property type="gene ID" value="EJB05_35293"/>
</dbReference>
<organism evidence="2 3">
    <name type="scientific">Eragrostis curvula</name>
    <name type="common">weeping love grass</name>
    <dbReference type="NCBI Taxonomy" id="38414"/>
    <lineage>
        <taxon>Eukaryota</taxon>
        <taxon>Viridiplantae</taxon>
        <taxon>Streptophyta</taxon>
        <taxon>Embryophyta</taxon>
        <taxon>Tracheophyta</taxon>
        <taxon>Spermatophyta</taxon>
        <taxon>Magnoliopsida</taxon>
        <taxon>Liliopsida</taxon>
        <taxon>Poales</taxon>
        <taxon>Poaceae</taxon>
        <taxon>PACMAD clade</taxon>
        <taxon>Chloridoideae</taxon>
        <taxon>Eragrostideae</taxon>
        <taxon>Eragrostidinae</taxon>
        <taxon>Eragrostis</taxon>
    </lineage>
</organism>
<dbReference type="AlphaFoldDB" id="A0A5J9U6Q0"/>
<feature type="compositionally biased region" description="Basic and acidic residues" evidence="1">
    <location>
        <begin position="53"/>
        <end position="63"/>
    </location>
</feature>
<feature type="non-terminal residue" evidence="2">
    <location>
        <position position="72"/>
    </location>
</feature>
<feature type="region of interest" description="Disordered" evidence="1">
    <location>
        <begin position="1"/>
        <end position="72"/>
    </location>
</feature>
<comment type="caution">
    <text evidence="2">The sequence shown here is derived from an EMBL/GenBank/DDBJ whole genome shotgun (WGS) entry which is preliminary data.</text>
</comment>
<evidence type="ECO:0000313" key="2">
    <source>
        <dbReference type="EMBL" id="TVU19157.1"/>
    </source>
</evidence>
<dbReference type="Proteomes" id="UP000324897">
    <property type="component" value="Chromosome 7"/>
</dbReference>
<keyword evidence="3" id="KW-1185">Reference proteome</keyword>
<protein>
    <submittedName>
        <fullName evidence="2">Uncharacterized protein</fullName>
    </submittedName>
</protein>
<sequence length="72" mass="7485">MQNNTGNTQPPPGYPAVGSEQQGGQGAGAGERKKKVSTTKRGEGSFIEGCESVPRDARGDIETPHNLAVEFG</sequence>
<accession>A0A5J9U6Q0</accession>
<evidence type="ECO:0000256" key="1">
    <source>
        <dbReference type="SAM" id="MobiDB-lite"/>
    </source>
</evidence>
<gene>
    <name evidence="2" type="ORF">EJB05_35293</name>
</gene>